<dbReference type="Pfam" id="PF01551">
    <property type="entry name" value="Peptidase_M23"/>
    <property type="match status" value="1"/>
</dbReference>
<dbReference type="SUPFAM" id="SSF51261">
    <property type="entry name" value="Duplicated hybrid motif"/>
    <property type="match status" value="1"/>
</dbReference>
<evidence type="ECO:0000313" key="3">
    <source>
        <dbReference type="EMBL" id="OGZ66767.1"/>
    </source>
</evidence>
<dbReference type="InterPro" id="IPR050570">
    <property type="entry name" value="Cell_wall_metabolism_enzyme"/>
</dbReference>
<dbReference type="Gene3D" id="2.70.70.10">
    <property type="entry name" value="Glucose Permease (Domain IIA)"/>
    <property type="match status" value="1"/>
</dbReference>
<dbReference type="InterPro" id="IPR016047">
    <property type="entry name" value="M23ase_b-sheet_dom"/>
</dbReference>
<keyword evidence="1" id="KW-0472">Membrane</keyword>
<dbReference type="SUPFAM" id="SSF54106">
    <property type="entry name" value="LysM domain"/>
    <property type="match status" value="2"/>
</dbReference>
<dbReference type="PANTHER" id="PTHR21666">
    <property type="entry name" value="PEPTIDASE-RELATED"/>
    <property type="match status" value="1"/>
</dbReference>
<evidence type="ECO:0000313" key="4">
    <source>
        <dbReference type="Proteomes" id="UP000179183"/>
    </source>
</evidence>
<dbReference type="PROSITE" id="PS51782">
    <property type="entry name" value="LYSM"/>
    <property type="match status" value="2"/>
</dbReference>
<feature type="transmembrane region" description="Helical" evidence="1">
    <location>
        <begin position="33"/>
        <end position="51"/>
    </location>
</feature>
<keyword evidence="1" id="KW-1133">Transmembrane helix</keyword>
<gene>
    <name evidence="3" type="ORF">A3D34_03590</name>
</gene>
<proteinExistence type="predicted"/>
<evidence type="ECO:0000256" key="1">
    <source>
        <dbReference type="SAM" id="Phobius"/>
    </source>
</evidence>
<dbReference type="CDD" id="cd00118">
    <property type="entry name" value="LysM"/>
    <property type="match status" value="2"/>
</dbReference>
<dbReference type="Proteomes" id="UP000179183">
    <property type="component" value="Unassembled WGS sequence"/>
</dbReference>
<dbReference type="PANTHER" id="PTHR21666:SF270">
    <property type="entry name" value="MUREIN HYDROLASE ACTIVATOR ENVC"/>
    <property type="match status" value="1"/>
</dbReference>
<feature type="domain" description="LysM" evidence="2">
    <location>
        <begin position="182"/>
        <end position="226"/>
    </location>
</feature>
<dbReference type="Pfam" id="PF01476">
    <property type="entry name" value="LysM"/>
    <property type="match status" value="2"/>
</dbReference>
<keyword evidence="1" id="KW-0812">Transmembrane</keyword>
<dbReference type="SMART" id="SM00257">
    <property type="entry name" value="LysM"/>
    <property type="match status" value="2"/>
</dbReference>
<dbReference type="AlphaFoldDB" id="A0A1G2HWC9"/>
<protein>
    <recommendedName>
        <fullName evidence="2">LysM domain-containing protein</fullName>
    </recommendedName>
</protein>
<comment type="caution">
    <text evidence="3">The sequence shown here is derived from an EMBL/GenBank/DDBJ whole genome shotgun (WGS) entry which is preliminary data.</text>
</comment>
<dbReference type="Gene3D" id="3.10.350.10">
    <property type="entry name" value="LysM domain"/>
    <property type="match status" value="2"/>
</dbReference>
<evidence type="ECO:0000259" key="2">
    <source>
        <dbReference type="PROSITE" id="PS51782"/>
    </source>
</evidence>
<reference evidence="3 4" key="1">
    <citation type="journal article" date="2016" name="Nat. Commun.">
        <title>Thousands of microbial genomes shed light on interconnected biogeochemical processes in an aquifer system.</title>
        <authorList>
            <person name="Anantharaman K."/>
            <person name="Brown C.T."/>
            <person name="Hug L.A."/>
            <person name="Sharon I."/>
            <person name="Castelle C.J."/>
            <person name="Probst A.J."/>
            <person name="Thomas B.C."/>
            <person name="Singh A."/>
            <person name="Wilkins M.J."/>
            <person name="Karaoz U."/>
            <person name="Brodie E.L."/>
            <person name="Williams K.H."/>
            <person name="Hubbard S.S."/>
            <person name="Banfield J.F."/>
        </authorList>
    </citation>
    <scope>NUCLEOTIDE SEQUENCE [LARGE SCALE GENOMIC DNA]</scope>
</reference>
<feature type="domain" description="LysM" evidence="2">
    <location>
        <begin position="132"/>
        <end position="176"/>
    </location>
</feature>
<dbReference type="InterPro" id="IPR036779">
    <property type="entry name" value="LysM_dom_sf"/>
</dbReference>
<dbReference type="InterPro" id="IPR018392">
    <property type="entry name" value="LysM"/>
</dbReference>
<dbReference type="CDD" id="cd12797">
    <property type="entry name" value="M23_peptidase"/>
    <property type="match status" value="1"/>
</dbReference>
<dbReference type="GO" id="GO:0004222">
    <property type="term" value="F:metalloendopeptidase activity"/>
    <property type="evidence" value="ECO:0007669"/>
    <property type="project" value="TreeGrafter"/>
</dbReference>
<sequence>MKSFVKGESKTKKTSSGFARHLEFKKGFLKNPFFYFGFFSLFLFGLLFFSSDGLVGISHSKNNAAGFYKNIDNSENNDLFFNQNKLLAVETPDLKIIQDNFVYGISTPHIVTTQVLGSMFGESSLVDRKEIIEYSVESGDTIKGVAGKFGVSEDTIAWANNISKNSALKVGQTLVILPVSGVLHIVKAGDTIGAISKTYKAKMEDIISTNSLSGELDIFIGDILIIKGGSMPPKPISSIVSAPLNESLFIYPAEGQITQGLHFYNAVDLANKCGAPVYAAASGVVQRVRYGWNFGGGNQVTILHAGGIVTYYGHLMTIFVKPGDSIDVGQRLGLMGSTGLSTGCHVHFGVTGAKNPLAKFFIGSVIKYK</sequence>
<dbReference type="EMBL" id="MHOQ01000022">
    <property type="protein sequence ID" value="OGZ66767.1"/>
    <property type="molecule type" value="Genomic_DNA"/>
</dbReference>
<dbReference type="InterPro" id="IPR011055">
    <property type="entry name" value="Dup_hybrid_motif"/>
</dbReference>
<name>A0A1G2HWC9_9BACT</name>
<organism evidence="3 4">
    <name type="scientific">Candidatus Staskawiczbacteria bacterium RIFCSPHIGHO2_02_FULL_33_16</name>
    <dbReference type="NCBI Taxonomy" id="1802204"/>
    <lineage>
        <taxon>Bacteria</taxon>
        <taxon>Candidatus Staskawicziibacteriota</taxon>
    </lineage>
</organism>
<accession>A0A1G2HWC9</accession>